<protein>
    <submittedName>
        <fullName evidence="8">MFS transporter</fullName>
    </submittedName>
</protein>
<feature type="transmembrane region" description="Helical" evidence="6">
    <location>
        <begin position="45"/>
        <end position="67"/>
    </location>
</feature>
<feature type="domain" description="Major facilitator superfamily (MFS) profile" evidence="7">
    <location>
        <begin position="4"/>
        <end position="406"/>
    </location>
</feature>
<keyword evidence="5 6" id="KW-0472">Membrane</keyword>
<feature type="transmembrane region" description="Helical" evidence="6">
    <location>
        <begin position="133"/>
        <end position="155"/>
    </location>
</feature>
<dbReference type="PROSITE" id="PS50850">
    <property type="entry name" value="MFS"/>
    <property type="match status" value="1"/>
</dbReference>
<evidence type="ECO:0000256" key="6">
    <source>
        <dbReference type="SAM" id="Phobius"/>
    </source>
</evidence>
<evidence type="ECO:0000256" key="5">
    <source>
        <dbReference type="ARBA" id="ARBA00023136"/>
    </source>
</evidence>
<comment type="subcellular location">
    <subcellularLocation>
        <location evidence="1">Cell membrane</location>
        <topology evidence="1">Multi-pass membrane protein</topology>
    </subcellularLocation>
</comment>
<dbReference type="Gene3D" id="1.20.1250.20">
    <property type="entry name" value="MFS general substrate transporter like domains"/>
    <property type="match status" value="1"/>
</dbReference>
<dbReference type="AlphaFoldDB" id="A0A4D7QDB6"/>
<evidence type="ECO:0000256" key="3">
    <source>
        <dbReference type="ARBA" id="ARBA00022692"/>
    </source>
</evidence>
<evidence type="ECO:0000256" key="1">
    <source>
        <dbReference type="ARBA" id="ARBA00004651"/>
    </source>
</evidence>
<feature type="transmembrane region" description="Helical" evidence="6">
    <location>
        <begin position="215"/>
        <end position="235"/>
    </location>
</feature>
<dbReference type="Pfam" id="PF07690">
    <property type="entry name" value="MFS_1"/>
    <property type="match status" value="1"/>
</dbReference>
<evidence type="ECO:0000313" key="9">
    <source>
        <dbReference type="Proteomes" id="UP000298588"/>
    </source>
</evidence>
<dbReference type="GO" id="GO:0005886">
    <property type="term" value="C:plasma membrane"/>
    <property type="evidence" value="ECO:0007669"/>
    <property type="project" value="UniProtKB-SubCell"/>
</dbReference>
<dbReference type="InterPro" id="IPR036259">
    <property type="entry name" value="MFS_trans_sf"/>
</dbReference>
<name>A0A4D7QDB6_9HYPH</name>
<keyword evidence="9" id="KW-1185">Reference proteome</keyword>
<feature type="transmembrane region" description="Helical" evidence="6">
    <location>
        <begin position="381"/>
        <end position="402"/>
    </location>
</feature>
<evidence type="ECO:0000256" key="2">
    <source>
        <dbReference type="ARBA" id="ARBA00022475"/>
    </source>
</evidence>
<feature type="transmembrane region" description="Helical" evidence="6">
    <location>
        <begin position="307"/>
        <end position="331"/>
    </location>
</feature>
<accession>A0A4D7QDB6</accession>
<dbReference type="PANTHER" id="PTHR43124">
    <property type="entry name" value="PURINE EFFLUX PUMP PBUE"/>
    <property type="match status" value="1"/>
</dbReference>
<feature type="transmembrane region" description="Helical" evidence="6">
    <location>
        <begin position="74"/>
        <end position="94"/>
    </location>
</feature>
<dbReference type="SUPFAM" id="SSF103473">
    <property type="entry name" value="MFS general substrate transporter"/>
    <property type="match status" value="1"/>
</dbReference>
<evidence type="ECO:0000256" key="4">
    <source>
        <dbReference type="ARBA" id="ARBA00022989"/>
    </source>
</evidence>
<dbReference type="RefSeq" id="WP_137097767.1">
    <property type="nucleotide sequence ID" value="NZ_CP039865.1"/>
</dbReference>
<evidence type="ECO:0000313" key="8">
    <source>
        <dbReference type="EMBL" id="QCK84431.1"/>
    </source>
</evidence>
<dbReference type="Proteomes" id="UP000298588">
    <property type="component" value="Chromosome"/>
</dbReference>
<evidence type="ECO:0000259" key="7">
    <source>
        <dbReference type="PROSITE" id="PS50850"/>
    </source>
</evidence>
<feature type="transmembrane region" description="Helical" evidence="6">
    <location>
        <begin position="161"/>
        <end position="182"/>
    </location>
</feature>
<keyword evidence="3 6" id="KW-0812">Transmembrane</keyword>
<feature type="transmembrane region" description="Helical" evidence="6">
    <location>
        <begin position="255"/>
        <end position="273"/>
    </location>
</feature>
<dbReference type="OrthoDB" id="272777at2"/>
<reference evidence="8 9" key="1">
    <citation type="submission" date="2019-04" db="EMBL/GenBank/DDBJ databases">
        <title>Phreatobacter aquaticus sp. nov.</title>
        <authorList>
            <person name="Choi A."/>
            <person name="Baek K."/>
        </authorList>
    </citation>
    <scope>NUCLEOTIDE SEQUENCE [LARGE SCALE GENOMIC DNA]</scope>
    <source>
        <strain evidence="8 9">NMCR1094</strain>
    </source>
</reference>
<feature type="transmembrane region" description="Helical" evidence="6">
    <location>
        <begin position="343"/>
        <end position="361"/>
    </location>
</feature>
<gene>
    <name evidence="8" type="ORF">E8L99_00780</name>
</gene>
<feature type="transmembrane region" description="Helical" evidence="6">
    <location>
        <begin position="100"/>
        <end position="121"/>
    </location>
</feature>
<dbReference type="GO" id="GO:0022857">
    <property type="term" value="F:transmembrane transporter activity"/>
    <property type="evidence" value="ECO:0007669"/>
    <property type="project" value="InterPro"/>
</dbReference>
<keyword evidence="2" id="KW-1003">Cell membrane</keyword>
<dbReference type="EMBL" id="CP039865">
    <property type="protein sequence ID" value="QCK84431.1"/>
    <property type="molecule type" value="Genomic_DNA"/>
</dbReference>
<dbReference type="InterPro" id="IPR050189">
    <property type="entry name" value="MFS_Efflux_Transporters"/>
</dbReference>
<dbReference type="InterPro" id="IPR020846">
    <property type="entry name" value="MFS_dom"/>
</dbReference>
<organism evidence="8 9">
    <name type="scientific">Phreatobacter aquaticus</name>
    <dbReference type="NCBI Taxonomy" id="2570229"/>
    <lineage>
        <taxon>Bacteria</taxon>
        <taxon>Pseudomonadati</taxon>
        <taxon>Pseudomonadota</taxon>
        <taxon>Alphaproteobacteria</taxon>
        <taxon>Hyphomicrobiales</taxon>
        <taxon>Phreatobacteraceae</taxon>
        <taxon>Phreatobacter</taxon>
    </lineage>
</organism>
<feature type="transmembrane region" description="Helical" evidence="6">
    <location>
        <begin position="280"/>
        <end position="301"/>
    </location>
</feature>
<dbReference type="PANTHER" id="PTHR43124:SF3">
    <property type="entry name" value="CHLORAMPHENICOL EFFLUX PUMP RV0191"/>
    <property type="match status" value="1"/>
</dbReference>
<keyword evidence="4 6" id="KW-1133">Transmembrane helix</keyword>
<proteinExistence type="predicted"/>
<sequence length="411" mass="42734">MKPAAMAALVGVLAAATAISQFFRNSVGVIATTLAAELHLTADQLGTLTSSFFLVFAICQIPVGIVIDRYGPRAAMLGSALFVVAGSATFAMASSNGGLILGRLLLGIGCSTLLMAPLVIYSRVFPPQTFATLAGIQISLSSIGTLVATAPLAIVTAQFGWRSAFLATTGLAIILTIAVAVVTRGPSAGPRSDGPRETLRATLDGVRRAIRVKGVWQLFLIQFATYSTFGLFIGLWGGPYLAHIHGADLTMQGNLLFVMAVCQIIGTLFWGLADRLVAAYRPVTLTAGFLSVAAMGVLILAGHRLDLFGIGLVVAVLGFVCAFTPVILAHGKSLFPPDITGRGMALLNMGTMSGSFITQWVTGLAVKAVAGDALVYPLQAFQLAFTLQTMLLIAALCAYASAPDPRRGLGS</sequence>
<dbReference type="InterPro" id="IPR011701">
    <property type="entry name" value="MFS"/>
</dbReference>
<dbReference type="KEGG" id="paqt:E8L99_00780"/>